<keyword evidence="11" id="KW-1185">Reference proteome</keyword>
<comment type="catalytic activity">
    <reaction evidence="1">
        <text>ATP + protein L-histidine = ADP + protein N-phospho-L-histidine.</text>
        <dbReference type="EC" id="2.7.13.3"/>
    </reaction>
</comment>
<keyword evidence="4" id="KW-0808">Transferase</keyword>
<dbReference type="Pfam" id="PF07730">
    <property type="entry name" value="HisKA_3"/>
    <property type="match status" value="1"/>
</dbReference>
<evidence type="ECO:0000313" key="11">
    <source>
        <dbReference type="Proteomes" id="UP001170954"/>
    </source>
</evidence>
<dbReference type="PANTHER" id="PTHR24421">
    <property type="entry name" value="NITRATE/NITRITE SENSOR PROTEIN NARX-RELATED"/>
    <property type="match status" value="1"/>
</dbReference>
<dbReference type="SMART" id="SM00387">
    <property type="entry name" value="HATPase_c"/>
    <property type="match status" value="1"/>
</dbReference>
<dbReference type="SUPFAM" id="SSF55874">
    <property type="entry name" value="ATPase domain of HSP90 chaperone/DNA topoisomerase II/histidine kinase"/>
    <property type="match status" value="1"/>
</dbReference>
<dbReference type="SMART" id="SM00091">
    <property type="entry name" value="PAS"/>
    <property type="match status" value="1"/>
</dbReference>
<dbReference type="InterPro" id="IPR035965">
    <property type="entry name" value="PAS-like_dom_sf"/>
</dbReference>
<dbReference type="Pfam" id="PF02518">
    <property type="entry name" value="HATPase_c"/>
    <property type="match status" value="1"/>
</dbReference>
<evidence type="ECO:0000256" key="4">
    <source>
        <dbReference type="ARBA" id="ARBA00022679"/>
    </source>
</evidence>
<keyword evidence="5" id="KW-0547">Nucleotide-binding</keyword>
<evidence type="ECO:0000256" key="8">
    <source>
        <dbReference type="ARBA" id="ARBA00023012"/>
    </source>
</evidence>
<proteinExistence type="predicted"/>
<dbReference type="InterPro" id="IPR036890">
    <property type="entry name" value="HATPase_C_sf"/>
</dbReference>
<reference evidence="10" key="2">
    <citation type="journal article" date="2022" name="Sci. Total Environ.">
        <title>Prevalence, transmission, and molecular epidemiology of tet(X)-positive bacteria among humans, animals, and environmental niches in China: An epidemiological, and genomic-based study.</title>
        <authorList>
            <person name="Dong N."/>
            <person name="Zeng Y."/>
            <person name="Cai C."/>
            <person name="Sun C."/>
            <person name="Lu J."/>
            <person name="Liu C."/>
            <person name="Zhou H."/>
            <person name="Sun Q."/>
            <person name="Shu L."/>
            <person name="Wang H."/>
            <person name="Wang Y."/>
            <person name="Wang S."/>
            <person name="Wu C."/>
            <person name="Chan E.W."/>
            <person name="Chen G."/>
            <person name="Shen Z."/>
            <person name="Chen S."/>
            <person name="Zhang R."/>
        </authorList>
    </citation>
    <scope>NUCLEOTIDE SEQUENCE</scope>
    <source>
        <strain evidence="10">R1692</strain>
    </source>
</reference>
<evidence type="ECO:0000256" key="1">
    <source>
        <dbReference type="ARBA" id="ARBA00000085"/>
    </source>
</evidence>
<evidence type="ECO:0000259" key="9">
    <source>
        <dbReference type="PROSITE" id="PS50109"/>
    </source>
</evidence>
<sequence>MLPLEENNLNNDFNMKQYSLFDEESQKTMLNIDLFFKDGPFAYVFLDKFFQVFRINDRFLKLFGQHHPQILGRHIFEFLDGEDALKLKAVFENRDSLYDPLILSLKFIQKDNNFLAVDTYVKKFMNQFDEDQYCLLMFDKGFYPDPNWIEGKKELYKTIIETQEQERIRIGQQLHDSVAQILYAIRLNLQHIVSENDVLAGDIAPIKKMLNDAIFQVRNISVDLVPSVLHDFGLKAAILSMCERVSTSDFHVKCYICEDQEGLDKDFLLVVYRVIQELLNNSMKHSSASQVIVKTRCDAEQVNIEVTDNGVGFQAKLEESLRNGIGLQSIKSRVERYDGTLEIRDLEEGTQVKVTLKIK</sequence>
<dbReference type="PROSITE" id="PS50109">
    <property type="entry name" value="HIS_KIN"/>
    <property type="match status" value="1"/>
</dbReference>
<dbReference type="SUPFAM" id="SSF55785">
    <property type="entry name" value="PYP-like sensor domain (PAS domain)"/>
    <property type="match status" value="1"/>
</dbReference>
<protein>
    <recommendedName>
        <fullName evidence="2">histidine kinase</fullName>
        <ecNumber evidence="2">2.7.13.3</ecNumber>
    </recommendedName>
</protein>
<reference evidence="10" key="1">
    <citation type="submission" date="2020-06" db="EMBL/GenBank/DDBJ databases">
        <authorList>
            <person name="Dong N."/>
        </authorList>
    </citation>
    <scope>NUCLEOTIDE SEQUENCE</scope>
    <source>
        <strain evidence="10">R1692</strain>
    </source>
</reference>
<dbReference type="InterPro" id="IPR003594">
    <property type="entry name" value="HATPase_dom"/>
</dbReference>
<keyword evidence="7" id="KW-0067">ATP-binding</keyword>
<evidence type="ECO:0000256" key="7">
    <source>
        <dbReference type="ARBA" id="ARBA00022840"/>
    </source>
</evidence>
<evidence type="ECO:0000256" key="3">
    <source>
        <dbReference type="ARBA" id="ARBA00022553"/>
    </source>
</evidence>
<dbReference type="Proteomes" id="UP001170954">
    <property type="component" value="Unassembled WGS sequence"/>
</dbReference>
<evidence type="ECO:0000256" key="2">
    <source>
        <dbReference type="ARBA" id="ARBA00012438"/>
    </source>
</evidence>
<organism evidence="10 11">
    <name type="scientific">Sphingobacterium hotanense</name>
    <dbReference type="NCBI Taxonomy" id="649196"/>
    <lineage>
        <taxon>Bacteria</taxon>
        <taxon>Pseudomonadati</taxon>
        <taxon>Bacteroidota</taxon>
        <taxon>Sphingobacteriia</taxon>
        <taxon>Sphingobacteriales</taxon>
        <taxon>Sphingobacteriaceae</taxon>
        <taxon>Sphingobacterium</taxon>
    </lineage>
</organism>
<dbReference type="EC" id="2.7.13.3" evidence="2"/>
<feature type="domain" description="Histidine kinase" evidence="9">
    <location>
        <begin position="271"/>
        <end position="359"/>
    </location>
</feature>
<keyword evidence="8" id="KW-0902">Two-component regulatory system</keyword>
<dbReference type="InterPro" id="IPR050482">
    <property type="entry name" value="Sensor_HK_TwoCompSys"/>
</dbReference>
<gene>
    <name evidence="10" type="ORF">HX018_10420</name>
</gene>
<evidence type="ECO:0000313" key="10">
    <source>
        <dbReference type="EMBL" id="MDM1048653.1"/>
    </source>
</evidence>
<dbReference type="CDD" id="cd00130">
    <property type="entry name" value="PAS"/>
    <property type="match status" value="1"/>
</dbReference>
<dbReference type="CDD" id="cd16917">
    <property type="entry name" value="HATPase_UhpB-NarQ-NarX-like"/>
    <property type="match status" value="1"/>
</dbReference>
<dbReference type="EMBL" id="JACAGK010000026">
    <property type="protein sequence ID" value="MDM1048653.1"/>
    <property type="molecule type" value="Genomic_DNA"/>
</dbReference>
<evidence type="ECO:0000256" key="6">
    <source>
        <dbReference type="ARBA" id="ARBA00022777"/>
    </source>
</evidence>
<dbReference type="InterPro" id="IPR000014">
    <property type="entry name" value="PAS"/>
</dbReference>
<evidence type="ECO:0000256" key="5">
    <source>
        <dbReference type="ARBA" id="ARBA00022741"/>
    </source>
</evidence>
<name>A0ABT7NNX5_9SPHI</name>
<dbReference type="Gene3D" id="1.20.5.1930">
    <property type="match status" value="1"/>
</dbReference>
<dbReference type="InterPro" id="IPR011712">
    <property type="entry name" value="Sig_transdc_His_kin_sub3_dim/P"/>
</dbReference>
<dbReference type="InterPro" id="IPR005467">
    <property type="entry name" value="His_kinase_dom"/>
</dbReference>
<dbReference type="Gene3D" id="3.30.450.20">
    <property type="entry name" value="PAS domain"/>
    <property type="match status" value="1"/>
</dbReference>
<accession>A0ABT7NNX5</accession>
<keyword evidence="6" id="KW-0418">Kinase</keyword>
<dbReference type="PANTHER" id="PTHR24421:SF10">
    <property type="entry name" value="NITRATE_NITRITE SENSOR PROTEIN NARQ"/>
    <property type="match status" value="1"/>
</dbReference>
<dbReference type="Gene3D" id="3.30.565.10">
    <property type="entry name" value="Histidine kinase-like ATPase, C-terminal domain"/>
    <property type="match status" value="1"/>
</dbReference>
<dbReference type="RefSeq" id="WP_286651371.1">
    <property type="nucleotide sequence ID" value="NZ_JACAGK010000026.1"/>
</dbReference>
<dbReference type="Pfam" id="PF13426">
    <property type="entry name" value="PAS_9"/>
    <property type="match status" value="1"/>
</dbReference>
<comment type="caution">
    <text evidence="10">The sequence shown here is derived from an EMBL/GenBank/DDBJ whole genome shotgun (WGS) entry which is preliminary data.</text>
</comment>
<keyword evidence="3" id="KW-0597">Phosphoprotein</keyword>